<reference evidence="1" key="1">
    <citation type="journal article" date="2022" name="Int. J. Mol. Sci.">
        <title>Draft Genome of Tanacetum Coccineum: Genomic Comparison of Closely Related Tanacetum-Family Plants.</title>
        <authorList>
            <person name="Yamashiro T."/>
            <person name="Shiraishi A."/>
            <person name="Nakayama K."/>
            <person name="Satake H."/>
        </authorList>
    </citation>
    <scope>NUCLEOTIDE SEQUENCE</scope>
</reference>
<protein>
    <submittedName>
        <fullName evidence="1">Uncharacterized protein</fullName>
    </submittedName>
</protein>
<evidence type="ECO:0000313" key="2">
    <source>
        <dbReference type="Proteomes" id="UP001151760"/>
    </source>
</evidence>
<keyword evidence="2" id="KW-1185">Reference proteome</keyword>
<dbReference type="EMBL" id="BQNB010009444">
    <property type="protein sequence ID" value="GJS63624.1"/>
    <property type="molecule type" value="Genomic_DNA"/>
</dbReference>
<comment type="caution">
    <text evidence="1">The sequence shown here is derived from an EMBL/GenBank/DDBJ whole genome shotgun (WGS) entry which is preliminary data.</text>
</comment>
<proteinExistence type="predicted"/>
<sequence length="123" mass="13920">MRKNRWRARGLLEHILEERVLKELKAIKHRESTDLGVYNGSRGKEGVCRWRDVGAGVVGWGAVRVGGYGDDWQGGEEGRDYKWKKKSGWRGLASLGEVFVRARENANCWLFSGWSLGMGALQL</sequence>
<accession>A0ABQ4XEC7</accession>
<evidence type="ECO:0000313" key="1">
    <source>
        <dbReference type="EMBL" id="GJS63624.1"/>
    </source>
</evidence>
<dbReference type="Proteomes" id="UP001151760">
    <property type="component" value="Unassembled WGS sequence"/>
</dbReference>
<reference evidence="1" key="2">
    <citation type="submission" date="2022-01" db="EMBL/GenBank/DDBJ databases">
        <authorList>
            <person name="Yamashiro T."/>
            <person name="Shiraishi A."/>
            <person name="Satake H."/>
            <person name="Nakayama K."/>
        </authorList>
    </citation>
    <scope>NUCLEOTIDE SEQUENCE</scope>
</reference>
<gene>
    <name evidence="1" type="ORF">Tco_0678188</name>
</gene>
<name>A0ABQ4XEC7_9ASTR</name>
<organism evidence="1 2">
    <name type="scientific">Tanacetum coccineum</name>
    <dbReference type="NCBI Taxonomy" id="301880"/>
    <lineage>
        <taxon>Eukaryota</taxon>
        <taxon>Viridiplantae</taxon>
        <taxon>Streptophyta</taxon>
        <taxon>Embryophyta</taxon>
        <taxon>Tracheophyta</taxon>
        <taxon>Spermatophyta</taxon>
        <taxon>Magnoliopsida</taxon>
        <taxon>eudicotyledons</taxon>
        <taxon>Gunneridae</taxon>
        <taxon>Pentapetalae</taxon>
        <taxon>asterids</taxon>
        <taxon>campanulids</taxon>
        <taxon>Asterales</taxon>
        <taxon>Asteraceae</taxon>
        <taxon>Asteroideae</taxon>
        <taxon>Anthemideae</taxon>
        <taxon>Anthemidinae</taxon>
        <taxon>Tanacetum</taxon>
    </lineage>
</organism>